<gene>
    <name evidence="1" type="ORF">MENTE1834_LOCUS33790</name>
</gene>
<dbReference type="EMBL" id="CAVMJV010000060">
    <property type="protein sequence ID" value="CAK5086298.1"/>
    <property type="molecule type" value="Genomic_DNA"/>
</dbReference>
<organism evidence="1 2">
    <name type="scientific">Meloidogyne enterolobii</name>
    <name type="common">Root-knot nematode worm</name>
    <name type="synonym">Meloidogyne mayaguensis</name>
    <dbReference type="NCBI Taxonomy" id="390850"/>
    <lineage>
        <taxon>Eukaryota</taxon>
        <taxon>Metazoa</taxon>
        <taxon>Ecdysozoa</taxon>
        <taxon>Nematoda</taxon>
        <taxon>Chromadorea</taxon>
        <taxon>Rhabditida</taxon>
        <taxon>Tylenchina</taxon>
        <taxon>Tylenchomorpha</taxon>
        <taxon>Tylenchoidea</taxon>
        <taxon>Meloidogynidae</taxon>
        <taxon>Meloidogyninae</taxon>
        <taxon>Meloidogyne</taxon>
    </lineage>
</organism>
<reference evidence="1" key="1">
    <citation type="submission" date="2023-11" db="EMBL/GenBank/DDBJ databases">
        <authorList>
            <person name="Poullet M."/>
        </authorList>
    </citation>
    <scope>NUCLEOTIDE SEQUENCE</scope>
    <source>
        <strain evidence="1">E1834</strain>
    </source>
</reference>
<sequence>MWEKCSSHFYIFLFSSRLFSVTLLFFKNFLFFFFSLKKHFHFFLSNLHT</sequence>
<keyword evidence="2" id="KW-1185">Reference proteome</keyword>
<evidence type="ECO:0000313" key="2">
    <source>
        <dbReference type="Proteomes" id="UP001497535"/>
    </source>
</evidence>
<name>A0ACB1A4X8_MELEN</name>
<evidence type="ECO:0000313" key="1">
    <source>
        <dbReference type="EMBL" id="CAK5086298.1"/>
    </source>
</evidence>
<protein>
    <submittedName>
        <fullName evidence="1">Uncharacterized protein</fullName>
    </submittedName>
</protein>
<accession>A0ACB1A4X8</accession>
<comment type="caution">
    <text evidence="1">The sequence shown here is derived from an EMBL/GenBank/DDBJ whole genome shotgun (WGS) entry which is preliminary data.</text>
</comment>
<proteinExistence type="predicted"/>
<dbReference type="Proteomes" id="UP001497535">
    <property type="component" value="Unassembled WGS sequence"/>
</dbReference>